<protein>
    <submittedName>
        <fullName evidence="3">LamG domain-containing protein</fullName>
    </submittedName>
</protein>
<dbReference type="Gene3D" id="2.60.120.200">
    <property type="match status" value="1"/>
</dbReference>
<dbReference type="InterPro" id="IPR013320">
    <property type="entry name" value="ConA-like_dom_sf"/>
</dbReference>
<evidence type="ECO:0000313" key="3">
    <source>
        <dbReference type="EMBL" id="MDO3381586.1"/>
    </source>
</evidence>
<feature type="region of interest" description="Disordered" evidence="1">
    <location>
        <begin position="31"/>
        <end position="54"/>
    </location>
</feature>
<feature type="chain" id="PRO_5046666095" evidence="2">
    <location>
        <begin position="22"/>
        <end position="825"/>
    </location>
</feature>
<keyword evidence="4" id="KW-1185">Reference proteome</keyword>
<dbReference type="Proteomes" id="UP001168380">
    <property type="component" value="Unassembled WGS sequence"/>
</dbReference>
<evidence type="ECO:0000313" key="4">
    <source>
        <dbReference type="Proteomes" id="UP001168380"/>
    </source>
</evidence>
<evidence type="ECO:0000256" key="2">
    <source>
        <dbReference type="SAM" id="SignalP"/>
    </source>
</evidence>
<dbReference type="Pfam" id="PF13385">
    <property type="entry name" value="Laminin_G_3"/>
    <property type="match status" value="1"/>
</dbReference>
<comment type="caution">
    <text evidence="3">The sequence shown here is derived from an EMBL/GenBank/DDBJ whole genome shotgun (WGS) entry which is preliminary data.</text>
</comment>
<organism evidence="3 4">
    <name type="scientific">Gilvimarinus algae</name>
    <dbReference type="NCBI Taxonomy" id="3058037"/>
    <lineage>
        <taxon>Bacteria</taxon>
        <taxon>Pseudomonadati</taxon>
        <taxon>Pseudomonadota</taxon>
        <taxon>Gammaproteobacteria</taxon>
        <taxon>Cellvibrionales</taxon>
        <taxon>Cellvibrionaceae</taxon>
        <taxon>Gilvimarinus</taxon>
    </lineage>
</organism>
<proteinExistence type="predicted"/>
<feature type="signal peptide" evidence="2">
    <location>
        <begin position="1"/>
        <end position="21"/>
    </location>
</feature>
<dbReference type="EMBL" id="JAULRT010000035">
    <property type="protein sequence ID" value="MDO3381586.1"/>
    <property type="molecule type" value="Genomic_DNA"/>
</dbReference>
<dbReference type="SUPFAM" id="SSF49899">
    <property type="entry name" value="Concanavalin A-like lectins/glucanases"/>
    <property type="match status" value="1"/>
</dbReference>
<reference evidence="3" key="1">
    <citation type="submission" date="2023-07" db="EMBL/GenBank/DDBJ databases">
        <title>Gilvimarinus algae sp. nov., isolated from the surface of Kelp.</title>
        <authorList>
            <person name="Sun Y.Y."/>
            <person name="Gong Y."/>
            <person name="Du Z.J."/>
        </authorList>
    </citation>
    <scope>NUCLEOTIDE SEQUENCE</scope>
    <source>
        <strain evidence="3">SDUM040014</strain>
    </source>
</reference>
<dbReference type="PROSITE" id="PS51257">
    <property type="entry name" value="PROKAR_LIPOPROTEIN"/>
    <property type="match status" value="1"/>
</dbReference>
<sequence length="825" mass="87420">MAALKHHLGSLILALAGATLIAGCGSDSGEATTPNVNPGNGGGNPGNSYDGPAPQTEDIQLYKLHIWDNLAVEERCGACHGTGGQLPSFVRADDINQAYSAGAPLVDLGTPQLSTLVTKVAGGHNCWLASATACADIIEGYITSWASSTGSLTNEIVLLPPEDREVGESKNFTADPGAFTSTVYPLLSQYCSACHAEDAPLQQQPYIGSDDVQVSYEAARSRIRLDSAADSRLVQRLGLESHNCWSGSCASDAATMAAAIEAFVESLPVTQVDPDLVISKALQLGDGIIASSGGRVESNVIAKYEFKTGQGSVAYDTSGVEPAADLSISGEVDWMSSWGLRIVDGKAQASTASSRKLFDLITATGEYTIEAWVIPDNVTQEEARIVSYSGSTQVRNFTLGQTLYNYDFFHRSSTTDGNGMPALSTADADERLQASLQHAVITFDPINGRRIYVNGEYTGDVDETEPGNLNEWDSSYALVVGNEVSSDRLWRGSLRFLAIHNRALPPEAIAANYEVGVGQKYFLLFNISQHIGLSQAYIVFQVQQFDDFSYLFSEPFFASLGDEAIPTVPLEGIRIGINGREAIVGQVFAALDTEIAATDYAEGKQDLSRQGAVIGLEQGAELDTFFLTFDRLGEHEFVRVEAEPPAPQPPADIADQPEIGIKTFAEIDASLAAMTGVSRATESVRATYQKVEQQLPVVAQMEGFLAAQQMGITQLAVAYCNALVDNTTLRSQFFTGFNFSAAPSSAFGGAGRAQIIDPLLGALVAGEVEGSALDNQPAPALVRAELNGLIDTMTACGGNCEAGRTATTVKATCAAAMGSAIMLVH</sequence>
<dbReference type="RefSeq" id="WP_302711716.1">
    <property type="nucleotide sequence ID" value="NZ_JAULRT010000035.1"/>
</dbReference>
<evidence type="ECO:0000256" key="1">
    <source>
        <dbReference type="SAM" id="MobiDB-lite"/>
    </source>
</evidence>
<gene>
    <name evidence="3" type="ORF">QWI16_05325</name>
</gene>
<keyword evidence="2" id="KW-0732">Signal</keyword>
<accession>A0ABT8TBV4</accession>
<name>A0ABT8TBV4_9GAMM</name>